<dbReference type="AlphaFoldDB" id="A0A6A1Q1C8"/>
<evidence type="ECO:0000313" key="3">
    <source>
        <dbReference type="Proteomes" id="UP000437017"/>
    </source>
</evidence>
<feature type="non-terminal residue" evidence="2">
    <location>
        <position position="1"/>
    </location>
</feature>
<dbReference type="Proteomes" id="UP000437017">
    <property type="component" value="Unassembled WGS sequence"/>
</dbReference>
<gene>
    <name evidence="2" type="ORF">E2I00_005040</name>
</gene>
<feature type="compositionally biased region" description="Low complexity" evidence="1">
    <location>
        <begin position="68"/>
        <end position="79"/>
    </location>
</feature>
<proteinExistence type="predicted"/>
<feature type="non-terminal residue" evidence="2">
    <location>
        <position position="79"/>
    </location>
</feature>
<sequence>TPPQTLSQGAQGWAGAAVREACLSPGLLPVPQPPDAGWAGGQLPGHYSRPMGHVPDQTQGPGCPDLHPLAGAAGPLPAP</sequence>
<comment type="caution">
    <text evidence="2">The sequence shown here is derived from an EMBL/GenBank/DDBJ whole genome shotgun (WGS) entry which is preliminary data.</text>
</comment>
<name>A0A6A1Q1C8_BALPH</name>
<reference evidence="2 3" key="1">
    <citation type="journal article" date="2019" name="PLoS ONE">
        <title>Genomic analyses reveal an absence of contemporary introgressive admixture between fin whales and blue whales, despite known hybrids.</title>
        <authorList>
            <person name="Westbury M.V."/>
            <person name="Petersen B."/>
            <person name="Lorenzen E.D."/>
        </authorList>
    </citation>
    <scope>NUCLEOTIDE SEQUENCE [LARGE SCALE GENOMIC DNA]</scope>
    <source>
        <strain evidence="2">FinWhale-01</strain>
    </source>
</reference>
<organism evidence="2 3">
    <name type="scientific">Balaenoptera physalus</name>
    <name type="common">Fin whale</name>
    <name type="synonym">Balaena physalus</name>
    <dbReference type="NCBI Taxonomy" id="9770"/>
    <lineage>
        <taxon>Eukaryota</taxon>
        <taxon>Metazoa</taxon>
        <taxon>Chordata</taxon>
        <taxon>Craniata</taxon>
        <taxon>Vertebrata</taxon>
        <taxon>Euteleostomi</taxon>
        <taxon>Mammalia</taxon>
        <taxon>Eutheria</taxon>
        <taxon>Laurasiatheria</taxon>
        <taxon>Artiodactyla</taxon>
        <taxon>Whippomorpha</taxon>
        <taxon>Cetacea</taxon>
        <taxon>Mysticeti</taxon>
        <taxon>Balaenopteridae</taxon>
        <taxon>Balaenoptera</taxon>
    </lineage>
</organism>
<protein>
    <submittedName>
        <fullName evidence="2">Uncharacterized protein</fullName>
    </submittedName>
</protein>
<evidence type="ECO:0000313" key="2">
    <source>
        <dbReference type="EMBL" id="KAB0401380.1"/>
    </source>
</evidence>
<evidence type="ECO:0000256" key="1">
    <source>
        <dbReference type="SAM" id="MobiDB-lite"/>
    </source>
</evidence>
<feature type="region of interest" description="Disordered" evidence="1">
    <location>
        <begin position="33"/>
        <end position="79"/>
    </location>
</feature>
<dbReference type="EMBL" id="SGJD01001218">
    <property type="protein sequence ID" value="KAB0401380.1"/>
    <property type="molecule type" value="Genomic_DNA"/>
</dbReference>
<keyword evidence="3" id="KW-1185">Reference proteome</keyword>
<accession>A0A6A1Q1C8</accession>